<organism evidence="6 7">
    <name type="scientific">Hasllibacter halocynthiae</name>
    <dbReference type="NCBI Taxonomy" id="595589"/>
    <lineage>
        <taxon>Bacteria</taxon>
        <taxon>Pseudomonadati</taxon>
        <taxon>Pseudomonadota</taxon>
        <taxon>Alphaproteobacteria</taxon>
        <taxon>Rhodobacterales</taxon>
        <taxon>Roseobacteraceae</taxon>
        <taxon>Hasllibacter</taxon>
    </lineage>
</organism>
<dbReference type="InterPro" id="IPR036396">
    <property type="entry name" value="Cyt_P450_sf"/>
</dbReference>
<evidence type="ECO:0000256" key="4">
    <source>
        <dbReference type="ARBA" id="ARBA00023002"/>
    </source>
</evidence>
<evidence type="ECO:0000256" key="5">
    <source>
        <dbReference type="ARBA" id="ARBA00023004"/>
    </source>
</evidence>
<keyword evidence="4" id="KW-0560">Oxidoreductase</keyword>
<protein>
    <submittedName>
        <fullName evidence="6">Fatty-acid peroxygenase</fullName>
    </submittedName>
</protein>
<dbReference type="GO" id="GO:0005506">
    <property type="term" value="F:iron ion binding"/>
    <property type="evidence" value="ECO:0007669"/>
    <property type="project" value="InterPro"/>
</dbReference>
<keyword evidence="2" id="KW-0349">Heme</keyword>
<dbReference type="EMBL" id="PVTT01000002">
    <property type="protein sequence ID" value="PRY93803.1"/>
    <property type="molecule type" value="Genomic_DNA"/>
</dbReference>
<dbReference type="PANTHER" id="PTHR24302:SF15">
    <property type="entry name" value="FATTY-ACID PEROXYGENASE"/>
    <property type="match status" value="1"/>
</dbReference>
<evidence type="ECO:0000256" key="3">
    <source>
        <dbReference type="ARBA" id="ARBA00022723"/>
    </source>
</evidence>
<dbReference type="SUPFAM" id="SSF48264">
    <property type="entry name" value="Cytochrome P450"/>
    <property type="match status" value="1"/>
</dbReference>
<dbReference type="RefSeq" id="WP_106161412.1">
    <property type="nucleotide sequence ID" value="NZ_PVTT01000002.1"/>
</dbReference>
<comment type="similarity">
    <text evidence="1">Belongs to the cytochrome P450 family.</text>
</comment>
<dbReference type="OrthoDB" id="9764248at2"/>
<keyword evidence="7" id="KW-1185">Reference proteome</keyword>
<evidence type="ECO:0000256" key="1">
    <source>
        <dbReference type="ARBA" id="ARBA00010617"/>
    </source>
</evidence>
<gene>
    <name evidence="6" type="ORF">BCF33_2688</name>
</gene>
<dbReference type="PANTHER" id="PTHR24302">
    <property type="entry name" value="CYTOCHROME P450 FAMILY 3"/>
    <property type="match status" value="1"/>
</dbReference>
<dbReference type="GO" id="GO:0004497">
    <property type="term" value="F:monooxygenase activity"/>
    <property type="evidence" value="ECO:0007669"/>
    <property type="project" value="InterPro"/>
</dbReference>
<evidence type="ECO:0000256" key="2">
    <source>
        <dbReference type="ARBA" id="ARBA00022617"/>
    </source>
</evidence>
<dbReference type="Proteomes" id="UP000238801">
    <property type="component" value="Unassembled WGS sequence"/>
</dbReference>
<proteinExistence type="inferred from homology"/>
<dbReference type="InterPro" id="IPR050705">
    <property type="entry name" value="Cytochrome_P450_3A"/>
</dbReference>
<keyword evidence="5" id="KW-0408">Iron</keyword>
<dbReference type="Gene3D" id="1.10.630.10">
    <property type="entry name" value="Cytochrome P450"/>
    <property type="match status" value="1"/>
</dbReference>
<name>A0A2T0X4D0_9RHOB</name>
<dbReference type="AlphaFoldDB" id="A0A2T0X4D0"/>
<comment type="caution">
    <text evidence="6">The sequence shown here is derived from an EMBL/GenBank/DDBJ whole genome shotgun (WGS) entry which is preliminary data.</text>
</comment>
<dbReference type="Pfam" id="PF00067">
    <property type="entry name" value="p450"/>
    <property type="match status" value="1"/>
</dbReference>
<accession>A0A2T0X4D0</accession>
<reference evidence="6 7" key="1">
    <citation type="submission" date="2018-03" db="EMBL/GenBank/DDBJ databases">
        <title>Genomic Encyclopedia of Archaeal and Bacterial Type Strains, Phase II (KMG-II): from individual species to whole genera.</title>
        <authorList>
            <person name="Goeker M."/>
        </authorList>
    </citation>
    <scope>NUCLEOTIDE SEQUENCE [LARGE SCALE GENOMIC DNA]</scope>
    <source>
        <strain evidence="6 7">DSM 29318</strain>
    </source>
</reference>
<dbReference type="InterPro" id="IPR001128">
    <property type="entry name" value="Cyt_P450"/>
</dbReference>
<dbReference type="GO" id="GO:0020037">
    <property type="term" value="F:heme binding"/>
    <property type="evidence" value="ECO:0007669"/>
    <property type="project" value="InterPro"/>
</dbReference>
<evidence type="ECO:0000313" key="7">
    <source>
        <dbReference type="Proteomes" id="UP000238801"/>
    </source>
</evidence>
<dbReference type="CDD" id="cd11067">
    <property type="entry name" value="CYP152"/>
    <property type="match status" value="1"/>
</dbReference>
<dbReference type="GO" id="GO:0016705">
    <property type="term" value="F:oxidoreductase activity, acting on paired donors, with incorporation or reduction of molecular oxygen"/>
    <property type="evidence" value="ECO:0007669"/>
    <property type="project" value="InterPro"/>
</dbReference>
<evidence type="ECO:0000313" key="6">
    <source>
        <dbReference type="EMBL" id="PRY93803.1"/>
    </source>
</evidence>
<keyword evidence="3" id="KW-0479">Metal-binding</keyword>
<sequence length="408" mass="45986">MTEDPFPRDDAFDTTPAFLREGYLFVGNRCDRFGTDGFRARLMLEEITCIRGREASELFYGGDRFTRQGAMPPTTVSLLQGKESVQALDGAAHEHRKGMFMALMTEDALARGADLFADAWREYVAKHAGEEIVLHDAARLMLTRAALAWTGVEAEDEATRLLATELGEMIDNAASFGPHYIKARFLRERCERWATEVIEDIREGRRSGDGPAGAMARHRDPTGELLDANVVAVELINLLRPMVAIGRYVIFLALELHRRPEWRRRIAEGADPHAFVQEVRRTAPFFPVIAGRARKSFEGMGHRFEEGDWVMLDLYGTNRDARMWDAPEEFRPERFDGREIDPFEMVPQGGGDFLSDHRCPGEWLTIRVMETAARLLAEAGYEVPDQDLGVDLSKMPALPASGFVLRLP</sequence>